<proteinExistence type="predicted"/>
<dbReference type="PANTHER" id="PTHR39176:SF1">
    <property type="entry name" value="PERIPLASMIC PROTEIN"/>
    <property type="match status" value="1"/>
</dbReference>
<keyword evidence="1" id="KW-0732">Signal</keyword>
<dbReference type="RefSeq" id="WP_132559862.1">
    <property type="nucleotide sequence ID" value="NZ_SMBH01000002.1"/>
</dbReference>
<protein>
    <submittedName>
        <fullName evidence="3">Uncharacterized protein YecT (DUF1311 family)</fullName>
    </submittedName>
</protein>
<gene>
    <name evidence="3" type="ORF">EV132_102515</name>
</gene>
<evidence type="ECO:0000259" key="2">
    <source>
        <dbReference type="Pfam" id="PF07007"/>
    </source>
</evidence>
<feature type="chain" id="PRO_5020893535" evidence="1">
    <location>
        <begin position="21"/>
        <end position="135"/>
    </location>
</feature>
<accession>A0A4R3QEG5</accession>
<dbReference type="InterPro" id="IPR009739">
    <property type="entry name" value="LprI-like_N"/>
</dbReference>
<dbReference type="PANTHER" id="PTHR39176">
    <property type="entry name" value="PERIPLASMIC PROTEIN-RELATED"/>
    <property type="match status" value="1"/>
</dbReference>
<evidence type="ECO:0000313" key="3">
    <source>
        <dbReference type="EMBL" id="TCU19284.1"/>
    </source>
</evidence>
<name>A0A4R3QEG5_RHISU</name>
<dbReference type="EMBL" id="SMBH01000002">
    <property type="protein sequence ID" value="TCU19284.1"/>
    <property type="molecule type" value="Genomic_DNA"/>
</dbReference>
<dbReference type="Pfam" id="PF07007">
    <property type="entry name" value="LprI"/>
    <property type="match status" value="1"/>
</dbReference>
<sequence>MKISLVTVALILTTSAFAHAEQVCGDLTNQTDMNICAGKAYQKSDAELNVLYKQIEARLKDDADTKKLLVAAQKAWVRFRDAECNFSSSTVAGGTAYPFISSTCLDTMTKSRIEDLKGYLKCEEGDLDCPVPAAN</sequence>
<organism evidence="3 4">
    <name type="scientific">Rhizobium sullae</name>
    <name type="common">Rhizobium hedysari</name>
    <dbReference type="NCBI Taxonomy" id="50338"/>
    <lineage>
        <taxon>Bacteria</taxon>
        <taxon>Pseudomonadati</taxon>
        <taxon>Pseudomonadota</taxon>
        <taxon>Alphaproteobacteria</taxon>
        <taxon>Hyphomicrobiales</taxon>
        <taxon>Rhizobiaceae</taxon>
        <taxon>Rhizobium/Agrobacterium group</taxon>
        <taxon>Rhizobium</taxon>
    </lineage>
</organism>
<reference evidence="3 4" key="1">
    <citation type="submission" date="2019-03" db="EMBL/GenBank/DDBJ databases">
        <title>Genomic Encyclopedia of Type Strains, Phase IV (KMG-V): Genome sequencing to study the core and pangenomes of soil and plant-associated prokaryotes.</title>
        <authorList>
            <person name="Whitman W."/>
        </authorList>
    </citation>
    <scope>NUCLEOTIDE SEQUENCE [LARGE SCALE GENOMIC DNA]</scope>
    <source>
        <strain evidence="3 4">Hc14</strain>
    </source>
</reference>
<feature type="signal peptide" evidence="1">
    <location>
        <begin position="1"/>
        <end position="20"/>
    </location>
</feature>
<dbReference type="Gene3D" id="1.20.1270.180">
    <property type="match status" value="1"/>
</dbReference>
<dbReference type="Proteomes" id="UP000294576">
    <property type="component" value="Unassembled WGS sequence"/>
</dbReference>
<comment type="caution">
    <text evidence="3">The sequence shown here is derived from an EMBL/GenBank/DDBJ whole genome shotgun (WGS) entry which is preliminary data.</text>
</comment>
<feature type="domain" description="Lysozyme inhibitor LprI-like N-terminal" evidence="2">
    <location>
        <begin position="29"/>
        <end position="116"/>
    </location>
</feature>
<dbReference type="AlphaFoldDB" id="A0A4R3QEG5"/>
<evidence type="ECO:0000313" key="4">
    <source>
        <dbReference type="Proteomes" id="UP000294576"/>
    </source>
</evidence>
<evidence type="ECO:0000256" key="1">
    <source>
        <dbReference type="SAM" id="SignalP"/>
    </source>
</evidence>